<evidence type="ECO:0000256" key="7">
    <source>
        <dbReference type="HAMAP-Rule" id="MF_00936"/>
    </source>
</evidence>
<dbReference type="EC" id="5.6.2.2" evidence="7"/>
<feature type="site" description="Interaction with DNA" evidence="7">
    <location>
        <position position="85"/>
    </location>
</feature>
<dbReference type="RefSeq" id="WP_354192217.1">
    <property type="nucleotide sequence ID" value="NZ_JBEPML010000001.1"/>
</dbReference>
<dbReference type="Gene3D" id="3.90.199.10">
    <property type="entry name" value="Topoisomerase II, domain 5"/>
    <property type="match status" value="1"/>
</dbReference>
<keyword evidence="5 7" id="KW-0472">Membrane</keyword>
<gene>
    <name evidence="7" type="primary">parC</name>
    <name evidence="10" type="ORF">ABID37_000312</name>
</gene>
<evidence type="ECO:0000256" key="3">
    <source>
        <dbReference type="ARBA" id="ARBA00023029"/>
    </source>
</evidence>
<feature type="site" description="Transition state stabilizer" evidence="7">
    <location>
        <position position="128"/>
    </location>
</feature>
<evidence type="ECO:0000256" key="5">
    <source>
        <dbReference type="ARBA" id="ARBA00023136"/>
    </source>
</evidence>
<keyword evidence="11" id="KW-1185">Reference proteome</keyword>
<accession>A0ABV2MTJ9</accession>
<dbReference type="Gene3D" id="1.10.268.10">
    <property type="entry name" value="Topoisomerase, domain 3"/>
    <property type="match status" value="1"/>
</dbReference>
<dbReference type="Pfam" id="PF03989">
    <property type="entry name" value="DNA_gyraseA_C"/>
    <property type="match status" value="3"/>
</dbReference>
<dbReference type="NCBIfam" id="NF004044">
    <property type="entry name" value="PRK05561.1"/>
    <property type="match status" value="1"/>
</dbReference>
<dbReference type="NCBIfam" id="TIGR01062">
    <property type="entry name" value="parC_Gneg"/>
    <property type="match status" value="1"/>
</dbReference>
<dbReference type="InterPro" id="IPR050220">
    <property type="entry name" value="Type_II_DNA_Topoisomerases"/>
</dbReference>
<evidence type="ECO:0000256" key="8">
    <source>
        <dbReference type="PROSITE-ProRule" id="PRU01384"/>
    </source>
</evidence>
<dbReference type="Pfam" id="PF00521">
    <property type="entry name" value="DNA_topoisoIV"/>
    <property type="match status" value="1"/>
</dbReference>
<comment type="similarity">
    <text evidence="7">Belongs to the type II topoisomerase GyrA/ParC subunit family. ParC type 1 subfamily.</text>
</comment>
<dbReference type="PANTHER" id="PTHR43493:SF1">
    <property type="entry name" value="DNA TOPOISOMERASE 4 SUBUNIT A"/>
    <property type="match status" value="1"/>
</dbReference>
<proteinExistence type="inferred from homology"/>
<dbReference type="InterPro" id="IPR002205">
    <property type="entry name" value="Topo_IIA_dom_A"/>
</dbReference>
<evidence type="ECO:0000313" key="11">
    <source>
        <dbReference type="Proteomes" id="UP001549076"/>
    </source>
</evidence>
<dbReference type="CDD" id="cd00187">
    <property type="entry name" value="TOP4c"/>
    <property type="match status" value="1"/>
</dbReference>
<comment type="subunit">
    <text evidence="7">Heterotetramer composed of ParC and ParE.</text>
</comment>
<protein>
    <recommendedName>
        <fullName evidence="7">DNA topoisomerase 4 subunit A</fullName>
        <ecNumber evidence="7">5.6.2.2</ecNumber>
    </recommendedName>
    <alternativeName>
        <fullName evidence="7">Topoisomerase IV subunit A</fullName>
    </alternativeName>
</protein>
<keyword evidence="6 7" id="KW-0413">Isomerase</keyword>
<dbReference type="InterPro" id="IPR013758">
    <property type="entry name" value="Topo_IIA_A/C_ab"/>
</dbReference>
<feature type="active site" description="O-(5'-phospho-DNA)-tyrosine intermediate" evidence="7 8">
    <location>
        <position position="129"/>
    </location>
</feature>
<keyword evidence="2 7" id="KW-1003">Cell membrane</keyword>
<dbReference type="GO" id="GO:0016853">
    <property type="term" value="F:isomerase activity"/>
    <property type="evidence" value="ECO:0007669"/>
    <property type="project" value="UniProtKB-KW"/>
</dbReference>
<evidence type="ECO:0000313" key="10">
    <source>
        <dbReference type="EMBL" id="MET3790128.1"/>
    </source>
</evidence>
<comment type="subcellular location">
    <subcellularLocation>
        <location evidence="7">Cell membrane</location>
        <topology evidence="7">Peripheral membrane protein</topology>
    </subcellularLocation>
</comment>
<evidence type="ECO:0000256" key="1">
    <source>
        <dbReference type="ARBA" id="ARBA00000185"/>
    </source>
</evidence>
<feature type="site" description="Interaction with DNA" evidence="7">
    <location>
        <position position="87"/>
    </location>
</feature>
<evidence type="ECO:0000256" key="4">
    <source>
        <dbReference type="ARBA" id="ARBA00023125"/>
    </source>
</evidence>
<comment type="function">
    <text evidence="7">Topoisomerase IV is essential for chromosome segregation. It relaxes supercoiled DNA. Performs the decatenation events required during the replication of a circular DNA molecule.</text>
</comment>
<sequence length="755" mass="84693">MGKSLLPPGDGGDHIEPVDLKQALEERYLAYALSTIMHRALPDVRDGLKPVHRRIMHAMRLLRLNPDQGFAKCARIVGEVMGKFHPHGDQSIYDALVRLAQSFSMRYPLVDGQGNFGNIDGDNAAAMRYTEARMTDVATELLAGITEDAVDYRPTYNEEDEEPVVLPGAFPNLLANGSSGIAVGMATSIPPHNAAELCDAALCLIDGIKSGQEVSGDRLMDFVQGPDFPTGGIVIDSRASIAEAYRTGRGSFRVRSRWHQEDQGRGTWVIAVTEIPYGVQKSRLIEKIAELLIARKLPLLEDIRDESAEDIRIVLVPKSRTVDPGILMESLFKLTELESRFSLNMNVLSRGKVPNVLSLKSVLREWLDHRREVLLRRSRHRLAEIERRLEILAGYLIAYLNIDEVIRIIREEDEPKPVMMARWELTDTQAEAILNMRLRSLRKLEEFEIRKEFDALTEEKQQIEALLGDEQKQWNTIAWEIQTIRRDFGPEENKELGPRRTTFAEAPEHDLTDIAQAMIEKEPITVVVSEKGWLRAMKGHLGDYSQLSFKEGDSLKLAFHAQTTDKILVFTTGGKFYTIGADRLPGGRGHGEPIRIMVDMETDQDIVTAFVHEPKRKLLLASHQGNGFLVSEDEAVANTRKGRQVMNVKNPDEARFCIPTTGDHVAIVGENRKLLVFALSEIPEMTRGKGVRLQKYKSGGVLDLKTFAMEAGLTWQDSADRTFTRTQAELSEWIGSRATAGRMVPKGFPRTGKFG</sequence>
<dbReference type="SMART" id="SM00434">
    <property type="entry name" value="TOP4c"/>
    <property type="match status" value="1"/>
</dbReference>
<keyword evidence="3 7" id="KW-0799">Topoisomerase</keyword>
<dbReference type="EMBL" id="JBEPML010000001">
    <property type="protein sequence ID" value="MET3790128.1"/>
    <property type="molecule type" value="Genomic_DNA"/>
</dbReference>
<feature type="site" description="Interaction with DNA" evidence="7">
    <location>
        <position position="49"/>
    </location>
</feature>
<name>A0ABV2MTJ9_9HYPH</name>
<dbReference type="InterPro" id="IPR006691">
    <property type="entry name" value="GyrA/parC_rep"/>
</dbReference>
<dbReference type="SUPFAM" id="SSF101904">
    <property type="entry name" value="GyrA/ParC C-terminal domain-like"/>
    <property type="match status" value="1"/>
</dbReference>
<feature type="domain" description="Topo IIA-type catalytic" evidence="9">
    <location>
        <begin position="41"/>
        <end position="514"/>
    </location>
</feature>
<dbReference type="Proteomes" id="UP001549076">
    <property type="component" value="Unassembled WGS sequence"/>
</dbReference>
<evidence type="ECO:0000259" key="9">
    <source>
        <dbReference type="PROSITE" id="PS52040"/>
    </source>
</evidence>
<dbReference type="InterPro" id="IPR005742">
    <property type="entry name" value="TopoIV_A_Gneg"/>
</dbReference>
<dbReference type="Gene3D" id="2.120.10.90">
    <property type="entry name" value="DNA gyrase/topoisomerase IV, subunit A, C-terminal"/>
    <property type="match status" value="1"/>
</dbReference>
<dbReference type="PANTHER" id="PTHR43493">
    <property type="entry name" value="DNA GYRASE/TOPOISOMERASE SUBUNIT A"/>
    <property type="match status" value="1"/>
</dbReference>
<comment type="catalytic activity">
    <reaction evidence="1 7 8">
        <text>ATP-dependent breakage, passage and rejoining of double-stranded DNA.</text>
        <dbReference type="EC" id="5.6.2.2"/>
    </reaction>
</comment>
<dbReference type="InterPro" id="IPR013757">
    <property type="entry name" value="Topo_IIA_A_a_sf"/>
</dbReference>
<dbReference type="InterPro" id="IPR013760">
    <property type="entry name" value="Topo_IIA-like_dom_sf"/>
</dbReference>
<dbReference type="InterPro" id="IPR035516">
    <property type="entry name" value="Gyrase/topoIV_suA_C"/>
</dbReference>
<evidence type="ECO:0000256" key="2">
    <source>
        <dbReference type="ARBA" id="ARBA00022475"/>
    </source>
</evidence>
<reference evidence="10 11" key="1">
    <citation type="submission" date="2024-06" db="EMBL/GenBank/DDBJ databases">
        <title>Genomic Encyclopedia of Type Strains, Phase IV (KMG-IV): sequencing the most valuable type-strain genomes for metagenomic binning, comparative biology and taxonomic classification.</title>
        <authorList>
            <person name="Goeker M."/>
        </authorList>
    </citation>
    <scope>NUCLEOTIDE SEQUENCE [LARGE SCALE GENOMIC DNA]</scope>
    <source>
        <strain evidence="10 11">DSM 27865</strain>
    </source>
</reference>
<comment type="caution">
    <text evidence="10">The sequence shown here is derived from an EMBL/GenBank/DDBJ whole genome shotgun (WGS) entry which is preliminary data.</text>
</comment>
<evidence type="ECO:0000256" key="6">
    <source>
        <dbReference type="ARBA" id="ARBA00023235"/>
    </source>
</evidence>
<keyword evidence="4 7" id="KW-0238">DNA-binding</keyword>
<dbReference type="HAMAP" id="MF_00936">
    <property type="entry name" value="ParC_type1"/>
    <property type="match status" value="1"/>
</dbReference>
<dbReference type="Gene3D" id="3.30.1360.40">
    <property type="match status" value="1"/>
</dbReference>
<dbReference type="SUPFAM" id="SSF56719">
    <property type="entry name" value="Type II DNA topoisomerase"/>
    <property type="match status" value="1"/>
</dbReference>
<organism evidence="10 11">
    <name type="scientific">Aquamicrobium terrae</name>
    <dbReference type="NCBI Taxonomy" id="1324945"/>
    <lineage>
        <taxon>Bacteria</taxon>
        <taxon>Pseudomonadati</taxon>
        <taxon>Pseudomonadota</taxon>
        <taxon>Alphaproteobacteria</taxon>
        <taxon>Hyphomicrobiales</taxon>
        <taxon>Phyllobacteriaceae</taxon>
        <taxon>Aquamicrobium</taxon>
    </lineage>
</organism>
<dbReference type="PROSITE" id="PS52040">
    <property type="entry name" value="TOPO_IIA"/>
    <property type="match status" value="1"/>
</dbReference>